<name>A0A6C0ANV2_9ZZZZ</name>
<evidence type="ECO:0000313" key="2">
    <source>
        <dbReference type="EMBL" id="QHS81173.1"/>
    </source>
</evidence>
<organism evidence="2">
    <name type="scientific">viral metagenome</name>
    <dbReference type="NCBI Taxonomy" id="1070528"/>
    <lineage>
        <taxon>unclassified sequences</taxon>
        <taxon>metagenomes</taxon>
        <taxon>organismal metagenomes</taxon>
    </lineage>
</organism>
<sequence>MYGVPEFFQLMPFVIGIASGLLYVGLGGRGAHEVIYKYPHPTTVDALVYKDPNGACYRYKVEQVSCDKNEKNLKEYPLSG</sequence>
<dbReference type="EMBL" id="MN740730">
    <property type="protein sequence ID" value="QHS81173.1"/>
    <property type="molecule type" value="Genomic_DNA"/>
</dbReference>
<keyword evidence="1" id="KW-0472">Membrane</keyword>
<protein>
    <submittedName>
        <fullName evidence="2">Uncharacterized protein</fullName>
    </submittedName>
</protein>
<feature type="transmembrane region" description="Helical" evidence="1">
    <location>
        <begin position="6"/>
        <end position="26"/>
    </location>
</feature>
<accession>A0A6C0ANV2</accession>
<keyword evidence="1" id="KW-0812">Transmembrane</keyword>
<evidence type="ECO:0000256" key="1">
    <source>
        <dbReference type="SAM" id="Phobius"/>
    </source>
</evidence>
<dbReference type="AlphaFoldDB" id="A0A6C0ANV2"/>
<proteinExistence type="predicted"/>
<keyword evidence="1" id="KW-1133">Transmembrane helix</keyword>
<reference evidence="2" key="1">
    <citation type="journal article" date="2020" name="Nature">
        <title>Giant virus diversity and host interactions through global metagenomics.</title>
        <authorList>
            <person name="Schulz F."/>
            <person name="Roux S."/>
            <person name="Paez-Espino D."/>
            <person name="Jungbluth S."/>
            <person name="Walsh D.A."/>
            <person name="Denef V.J."/>
            <person name="McMahon K.D."/>
            <person name="Konstantinidis K.T."/>
            <person name="Eloe-Fadrosh E.A."/>
            <person name="Kyrpides N.C."/>
            <person name="Woyke T."/>
        </authorList>
    </citation>
    <scope>NUCLEOTIDE SEQUENCE</scope>
    <source>
        <strain evidence="2">GVMAG-S-1101161-73</strain>
    </source>
</reference>